<evidence type="ECO:0000313" key="8">
    <source>
        <dbReference type="EMBL" id="TGY93263.1"/>
    </source>
</evidence>
<evidence type="ECO:0000256" key="2">
    <source>
        <dbReference type="ARBA" id="ARBA00022692"/>
    </source>
</evidence>
<organism evidence="8 9">
    <name type="scientific">Marinicauda pacifica</name>
    <dbReference type="NCBI Taxonomy" id="1133559"/>
    <lineage>
        <taxon>Bacteria</taxon>
        <taxon>Pseudomonadati</taxon>
        <taxon>Pseudomonadota</taxon>
        <taxon>Alphaproteobacteria</taxon>
        <taxon>Maricaulales</taxon>
        <taxon>Maricaulaceae</taxon>
        <taxon>Marinicauda</taxon>
    </lineage>
</organism>
<evidence type="ECO:0000256" key="1">
    <source>
        <dbReference type="ARBA" id="ARBA00004370"/>
    </source>
</evidence>
<dbReference type="SUPFAM" id="SSF48452">
    <property type="entry name" value="TPR-like"/>
    <property type="match status" value="1"/>
</dbReference>
<dbReference type="EMBL" id="SRXV01000002">
    <property type="protein sequence ID" value="TGY93263.1"/>
    <property type="molecule type" value="Genomic_DNA"/>
</dbReference>
<feature type="domain" description="HemY N-terminal" evidence="7">
    <location>
        <begin position="29"/>
        <end position="132"/>
    </location>
</feature>
<dbReference type="InterPro" id="IPR010817">
    <property type="entry name" value="HemY_N"/>
</dbReference>
<dbReference type="GO" id="GO:0016020">
    <property type="term" value="C:membrane"/>
    <property type="evidence" value="ECO:0007669"/>
    <property type="project" value="UniProtKB-SubCell"/>
</dbReference>
<dbReference type="OrthoDB" id="9798343at2"/>
<dbReference type="InterPro" id="IPR011990">
    <property type="entry name" value="TPR-like_helical_dom_sf"/>
</dbReference>
<protein>
    <submittedName>
        <fullName evidence="8">Heme biosynthesis protein HemY</fullName>
    </submittedName>
</protein>
<feature type="transmembrane region" description="Helical" evidence="6">
    <location>
        <begin position="41"/>
        <end position="63"/>
    </location>
</feature>
<evidence type="ECO:0000256" key="3">
    <source>
        <dbReference type="ARBA" id="ARBA00022989"/>
    </source>
</evidence>
<name>A0A4S2HBW4_9PROT</name>
<feature type="compositionally biased region" description="Polar residues" evidence="5">
    <location>
        <begin position="480"/>
        <end position="490"/>
    </location>
</feature>
<keyword evidence="9" id="KW-1185">Reference proteome</keyword>
<dbReference type="Pfam" id="PF07219">
    <property type="entry name" value="HemY_N"/>
    <property type="match status" value="1"/>
</dbReference>
<feature type="region of interest" description="Disordered" evidence="5">
    <location>
        <begin position="447"/>
        <end position="518"/>
    </location>
</feature>
<accession>A0A4S2HBW4</accession>
<keyword evidence="2 6" id="KW-0812">Transmembrane</keyword>
<sequence>MIRLIITIALCVLTAIAAVWLTLNPGTANFEFLGWQAQTSFALAMGILLIATFLLVVVWWLVVKIWTAPDSFRKFQLRRRRESGFDALERALIASAAGQGELAVRQAARADALLDRPALSRLLAARAAESAGDLEGAQRHYELMLEDSRTRLVARRGLASIAEARGDHQLAITHASEAFDESRTRWAFDSLFNAQVAEGRWEAARKTLTEAEKRKDIAPDRAARRRAVLLTVEAIECGEAQPDKASELAERAASASPGFAPAAALAARFLAARRRHRRAAELIETAWQANPHPALARVYGDLRKSDTKAKRAERLRALAALNPEHREARLLKAEVALENRNLEAARFALAPLMAERAKTARLCALASRLARLEGDEEAARRLMARAAHAPVEANWSDMDQDGQVFPYAPEDWKRMVFAWGDEARLIHPRYERFEDLAEAVPETALLEAPSARRAPDTPSGPPATPPATPSSTPPAGPASNKSGATDTGAQSDEDKRASRYYEPGRAPDDPGVDEDGQT</sequence>
<feature type="compositionally biased region" description="Pro residues" evidence="5">
    <location>
        <begin position="458"/>
        <end position="476"/>
    </location>
</feature>
<keyword evidence="3 6" id="KW-1133">Transmembrane helix</keyword>
<keyword evidence="4 6" id="KW-0472">Membrane</keyword>
<evidence type="ECO:0000259" key="7">
    <source>
        <dbReference type="Pfam" id="PF07219"/>
    </source>
</evidence>
<comment type="subcellular location">
    <subcellularLocation>
        <location evidence="1">Membrane</location>
    </subcellularLocation>
</comment>
<evidence type="ECO:0000256" key="4">
    <source>
        <dbReference type="ARBA" id="ARBA00023136"/>
    </source>
</evidence>
<gene>
    <name evidence="8" type="ORF">E5162_09420</name>
</gene>
<evidence type="ECO:0000313" key="9">
    <source>
        <dbReference type="Proteomes" id="UP000305451"/>
    </source>
</evidence>
<evidence type="ECO:0000256" key="5">
    <source>
        <dbReference type="SAM" id="MobiDB-lite"/>
    </source>
</evidence>
<dbReference type="Proteomes" id="UP000305451">
    <property type="component" value="Unassembled WGS sequence"/>
</dbReference>
<evidence type="ECO:0000256" key="6">
    <source>
        <dbReference type="SAM" id="Phobius"/>
    </source>
</evidence>
<dbReference type="AlphaFoldDB" id="A0A4S2HBW4"/>
<reference evidence="8 9" key="1">
    <citation type="journal article" date="2013" name="Int. J. Syst. Evol. Microbiol.">
        <title>Marinicauda pacifica gen. nov., sp. nov., a prosthecate alphaproteobacterium of the family Hyphomonadaceae isolated from deep seawater.</title>
        <authorList>
            <person name="Zhang X.Y."/>
            <person name="Li G.W."/>
            <person name="Wang C.S."/>
            <person name="Zhang Y.J."/>
            <person name="Xu X.W."/>
            <person name="Li H."/>
            <person name="Liu A."/>
            <person name="Liu C."/>
            <person name="Xie B.B."/>
            <person name="Qin Q.L."/>
            <person name="Xu Z."/>
            <person name="Chen X.L."/>
            <person name="Zhou B.C."/>
            <person name="Zhang Y.Z."/>
        </authorList>
    </citation>
    <scope>NUCLEOTIDE SEQUENCE [LARGE SCALE GENOMIC DNA]</scope>
    <source>
        <strain evidence="8 9">P-1 km-3</strain>
    </source>
</reference>
<proteinExistence type="predicted"/>
<comment type="caution">
    <text evidence="8">The sequence shown here is derived from an EMBL/GenBank/DDBJ whole genome shotgun (WGS) entry which is preliminary data.</text>
</comment>
<dbReference type="Gene3D" id="1.25.40.10">
    <property type="entry name" value="Tetratricopeptide repeat domain"/>
    <property type="match status" value="2"/>
</dbReference>
<dbReference type="RefSeq" id="WP_135944983.1">
    <property type="nucleotide sequence ID" value="NZ_BMEI01000002.1"/>
</dbReference>